<reference evidence="10 11" key="1">
    <citation type="journal article" date="2014" name="Genome Announc.">
        <title>Genome Sequence of Lactobacillus fabifermentans Strain T30PCM01, Isolated from Fermenting Grape Marc.</title>
        <authorList>
            <person name="Treu L."/>
            <person name="Vendramin V."/>
            <person name="Bovo B."/>
            <person name="Giacomini A."/>
            <person name="Corich V."/>
            <person name="Campanaro S."/>
        </authorList>
    </citation>
    <scope>NUCLEOTIDE SEQUENCE [LARGE SCALE GENOMIC DNA]</scope>
    <source>
        <strain evidence="10 11">T30PCM01</strain>
    </source>
</reference>
<feature type="transmembrane region" description="Helical" evidence="8">
    <location>
        <begin position="455"/>
        <end position="473"/>
    </location>
</feature>
<evidence type="ECO:0000256" key="5">
    <source>
        <dbReference type="ARBA" id="ARBA00022692"/>
    </source>
</evidence>
<dbReference type="PATRIC" id="fig|1400520.3.peg.1555"/>
<dbReference type="PANTHER" id="PTHR33908:SF11">
    <property type="entry name" value="MEMBRANE PROTEIN"/>
    <property type="match status" value="1"/>
</dbReference>
<evidence type="ECO:0000259" key="9">
    <source>
        <dbReference type="Pfam" id="PF13231"/>
    </source>
</evidence>
<protein>
    <submittedName>
        <fullName evidence="10">Membrane protein</fullName>
    </submittedName>
</protein>
<dbReference type="AlphaFoldDB" id="W6TCH1"/>
<gene>
    <name evidence="10" type="ORF">LFAB_07915</name>
</gene>
<evidence type="ECO:0000313" key="11">
    <source>
        <dbReference type="Proteomes" id="UP000019247"/>
    </source>
</evidence>
<organism evidence="10 11">
    <name type="scientific">Lactiplantibacillus fabifermentans T30PCM01</name>
    <dbReference type="NCBI Taxonomy" id="1400520"/>
    <lineage>
        <taxon>Bacteria</taxon>
        <taxon>Bacillati</taxon>
        <taxon>Bacillota</taxon>
        <taxon>Bacilli</taxon>
        <taxon>Lactobacillales</taxon>
        <taxon>Lactobacillaceae</taxon>
        <taxon>Lactiplantibacillus</taxon>
    </lineage>
</organism>
<evidence type="ECO:0000256" key="3">
    <source>
        <dbReference type="ARBA" id="ARBA00022676"/>
    </source>
</evidence>
<feature type="transmembrane region" description="Helical" evidence="8">
    <location>
        <begin position="205"/>
        <end position="225"/>
    </location>
</feature>
<dbReference type="InterPro" id="IPR050297">
    <property type="entry name" value="LipidA_mod_glycosyltrf_83"/>
</dbReference>
<keyword evidence="5 8" id="KW-0812">Transmembrane</keyword>
<dbReference type="eggNOG" id="COG5305">
    <property type="taxonomic scope" value="Bacteria"/>
</dbReference>
<dbReference type="RefSeq" id="WP_024625818.1">
    <property type="nucleotide sequence ID" value="NZ_KK036487.1"/>
</dbReference>
<dbReference type="InterPro" id="IPR038731">
    <property type="entry name" value="RgtA/B/C-like"/>
</dbReference>
<keyword evidence="4" id="KW-0808">Transferase</keyword>
<dbReference type="GO" id="GO:0016763">
    <property type="term" value="F:pentosyltransferase activity"/>
    <property type="evidence" value="ECO:0007669"/>
    <property type="project" value="TreeGrafter"/>
</dbReference>
<evidence type="ECO:0000256" key="4">
    <source>
        <dbReference type="ARBA" id="ARBA00022679"/>
    </source>
</evidence>
<feature type="transmembrane region" description="Helical" evidence="8">
    <location>
        <begin position="12"/>
        <end position="30"/>
    </location>
</feature>
<feature type="transmembrane region" description="Helical" evidence="8">
    <location>
        <begin position="284"/>
        <end position="306"/>
    </location>
</feature>
<feature type="transmembrane region" description="Helical" evidence="8">
    <location>
        <begin position="42"/>
        <end position="66"/>
    </location>
</feature>
<keyword evidence="6 8" id="KW-1133">Transmembrane helix</keyword>
<comment type="caution">
    <text evidence="10">The sequence shown here is derived from an EMBL/GenBank/DDBJ whole genome shotgun (WGS) entry which is preliminary data.</text>
</comment>
<dbReference type="HOGENOM" id="CLU_536163_0_0_9"/>
<feature type="transmembrane region" description="Helical" evidence="8">
    <location>
        <begin position="418"/>
        <end position="443"/>
    </location>
</feature>
<dbReference type="EMBL" id="AWWK01000034">
    <property type="protein sequence ID" value="ETY74380.1"/>
    <property type="molecule type" value="Genomic_DNA"/>
</dbReference>
<feature type="domain" description="Glycosyltransferase RgtA/B/C/D-like" evidence="9">
    <location>
        <begin position="137"/>
        <end position="296"/>
    </location>
</feature>
<dbReference type="STRING" id="1400520.LFAB_07915"/>
<dbReference type="Proteomes" id="UP000019247">
    <property type="component" value="Unassembled WGS sequence"/>
</dbReference>
<feature type="transmembrane region" description="Helical" evidence="8">
    <location>
        <begin position="479"/>
        <end position="498"/>
    </location>
</feature>
<feature type="transmembrane region" description="Helical" evidence="8">
    <location>
        <begin position="259"/>
        <end position="277"/>
    </location>
</feature>
<feature type="transmembrane region" description="Helical" evidence="8">
    <location>
        <begin position="73"/>
        <end position="94"/>
    </location>
</feature>
<evidence type="ECO:0000256" key="7">
    <source>
        <dbReference type="ARBA" id="ARBA00023136"/>
    </source>
</evidence>
<dbReference type="Pfam" id="PF13231">
    <property type="entry name" value="PMT_2"/>
    <property type="match status" value="1"/>
</dbReference>
<evidence type="ECO:0000256" key="6">
    <source>
        <dbReference type="ARBA" id="ARBA00022989"/>
    </source>
</evidence>
<evidence type="ECO:0000256" key="8">
    <source>
        <dbReference type="SAM" id="Phobius"/>
    </source>
</evidence>
<dbReference type="GO" id="GO:0009103">
    <property type="term" value="P:lipopolysaccharide biosynthetic process"/>
    <property type="evidence" value="ECO:0007669"/>
    <property type="project" value="UniProtKB-ARBA"/>
</dbReference>
<dbReference type="OrthoDB" id="2259569at2"/>
<keyword evidence="3" id="KW-0328">Glycosyltransferase</keyword>
<evidence type="ECO:0000256" key="2">
    <source>
        <dbReference type="ARBA" id="ARBA00022475"/>
    </source>
</evidence>
<dbReference type="GO" id="GO:0005886">
    <property type="term" value="C:plasma membrane"/>
    <property type="evidence" value="ECO:0007669"/>
    <property type="project" value="UniProtKB-SubCell"/>
</dbReference>
<name>W6TCH1_9LACO</name>
<accession>W6TCH1</accession>
<proteinExistence type="predicted"/>
<evidence type="ECO:0000313" key="10">
    <source>
        <dbReference type="EMBL" id="ETY74380.1"/>
    </source>
</evidence>
<feature type="transmembrane region" description="Helical" evidence="8">
    <location>
        <begin position="182"/>
        <end position="199"/>
    </location>
</feature>
<sequence>MLKRVLIKSLQAATLSVAVGLLGWMLLALAEYEAHLTMTTNGLAVASAGLSLLGLILLIVGASYWLSHRGTRAVCLVFSGLTSLKFLAIAWLKIAPTSDFWNYHALAAFSAQGMTWHQMWTRGLLGNYVIFPHSLNIANFFSLITAFLGANFFISQLTNVLCTLLDMWLIYWLGARWLSRQMGLIASLIFYCIPAYWLYSTLLNGAEPLFVTFVLLTLLALTKALQPAITAAPNDPWLNLCLALIATLAANMLRPIMTVWLIAVLLFTGVHWLQTFPRKTTKRLWLYLGGAMLLLTSSAGLNNWLYGIQLAPSNVETTYSLATGTNVATQGTYNAKIMGQVTHQLKVNPTPAKAYSKLAQQLTQDTQLNVQQLQQQHRWFSFIDDKMQQLLGPDYGYNWVLYNLQSRRTGNTWYRLRYFVITLSAAYFGLMLIAALIASVLGLRQLTKPHFLNQYFFMSALLFDGFTLSNLILEVQGRYHVIIYLPLIALIICGIAALKIRYHQSEDV</sequence>
<evidence type="ECO:0000256" key="1">
    <source>
        <dbReference type="ARBA" id="ARBA00004651"/>
    </source>
</evidence>
<dbReference type="PANTHER" id="PTHR33908">
    <property type="entry name" value="MANNOSYLTRANSFERASE YKCB-RELATED"/>
    <property type="match status" value="1"/>
</dbReference>
<comment type="subcellular location">
    <subcellularLocation>
        <location evidence="1">Cell membrane</location>
        <topology evidence="1">Multi-pass membrane protein</topology>
    </subcellularLocation>
</comment>
<keyword evidence="7 8" id="KW-0472">Membrane</keyword>
<keyword evidence="2" id="KW-1003">Cell membrane</keyword>